<gene>
    <name evidence="2" type="ORF">GCM10011579_016610</name>
</gene>
<dbReference type="EMBL" id="BMMM01000002">
    <property type="protein sequence ID" value="GGN56010.1"/>
    <property type="molecule type" value="Genomic_DNA"/>
</dbReference>
<dbReference type="InterPro" id="IPR036844">
    <property type="entry name" value="Hint_dom_sf"/>
</dbReference>
<feature type="domain" description="Hint" evidence="1">
    <location>
        <begin position="43"/>
        <end position="134"/>
    </location>
</feature>
<evidence type="ECO:0000259" key="1">
    <source>
        <dbReference type="SMART" id="SM00306"/>
    </source>
</evidence>
<dbReference type="InterPro" id="IPR003587">
    <property type="entry name" value="Hint_dom_N"/>
</dbReference>
<name>A0A918D0R2_9ACTN</name>
<dbReference type="SUPFAM" id="SSF51294">
    <property type="entry name" value="Hedgehog/intein (Hint) domain"/>
    <property type="match status" value="1"/>
</dbReference>
<dbReference type="Gene3D" id="2.170.16.10">
    <property type="entry name" value="Hedgehog/Intein (Hint) domain"/>
    <property type="match status" value="1"/>
</dbReference>
<organism evidence="2 3">
    <name type="scientific">Streptomyces albiflavescens</name>
    <dbReference type="NCBI Taxonomy" id="1623582"/>
    <lineage>
        <taxon>Bacteria</taxon>
        <taxon>Bacillati</taxon>
        <taxon>Actinomycetota</taxon>
        <taxon>Actinomycetes</taxon>
        <taxon>Kitasatosporales</taxon>
        <taxon>Streptomycetaceae</taxon>
        <taxon>Streptomyces</taxon>
    </lineage>
</organism>
<dbReference type="InterPro" id="IPR006141">
    <property type="entry name" value="Intein_N"/>
</dbReference>
<evidence type="ECO:0000313" key="2">
    <source>
        <dbReference type="EMBL" id="GGN56010.1"/>
    </source>
</evidence>
<dbReference type="GO" id="GO:0016539">
    <property type="term" value="P:intein-mediated protein splicing"/>
    <property type="evidence" value="ECO:0007669"/>
    <property type="project" value="InterPro"/>
</dbReference>
<sequence>MGGGPPGIGGGGIGSVGIGLGTGTMIGGVVLLGVGIVQRLAEGGCFAAGTPIVTPDGLIPIEEIQPGDMVTSAGRTGGPIGRAVERTFHSRQDSWVDLEFPDETVTCTPNHRFYLEDWTPAHELRPGDFLVNSEGKRTELLGVSQRFMKTTAHNLRVQRSHTYFVGRTGLWVHNLKMNEPQPDQPDEHPDR</sequence>
<dbReference type="PROSITE" id="PS50817">
    <property type="entry name" value="INTEIN_N_TER"/>
    <property type="match status" value="1"/>
</dbReference>
<evidence type="ECO:0000313" key="3">
    <source>
        <dbReference type="Proteomes" id="UP000600365"/>
    </source>
</evidence>
<protein>
    <recommendedName>
        <fullName evidence="1">Hint domain-containing protein</fullName>
    </recommendedName>
</protein>
<reference evidence="2 3" key="1">
    <citation type="journal article" date="2014" name="Int. J. Syst. Evol. Microbiol.">
        <title>Complete genome sequence of Corynebacterium casei LMG S-19264T (=DSM 44701T), isolated from a smear-ripened cheese.</title>
        <authorList>
            <consortium name="US DOE Joint Genome Institute (JGI-PGF)"/>
            <person name="Walter F."/>
            <person name="Albersmeier A."/>
            <person name="Kalinowski J."/>
            <person name="Ruckert C."/>
        </authorList>
    </citation>
    <scope>NUCLEOTIDE SEQUENCE [LARGE SCALE GENOMIC DNA]</scope>
    <source>
        <strain evidence="2 3">CGMCC 4.7111</strain>
    </source>
</reference>
<dbReference type="Pfam" id="PF07591">
    <property type="entry name" value="PT-HINT"/>
    <property type="match status" value="1"/>
</dbReference>
<proteinExistence type="predicted"/>
<dbReference type="CDD" id="cd00081">
    <property type="entry name" value="Hint"/>
    <property type="match status" value="1"/>
</dbReference>
<keyword evidence="3" id="KW-1185">Reference proteome</keyword>
<dbReference type="SMART" id="SM00306">
    <property type="entry name" value="HintN"/>
    <property type="match status" value="1"/>
</dbReference>
<comment type="caution">
    <text evidence="2">The sequence shown here is derived from an EMBL/GenBank/DDBJ whole genome shotgun (WGS) entry which is preliminary data.</text>
</comment>
<accession>A0A918D0R2</accession>
<dbReference type="AlphaFoldDB" id="A0A918D0R2"/>
<dbReference type="Proteomes" id="UP000600365">
    <property type="component" value="Unassembled WGS sequence"/>
</dbReference>